<accession>A0A1J4QIM6</accession>
<keyword evidence="2" id="KW-0479">Metal-binding</keyword>
<dbReference type="OrthoDB" id="9804482at2"/>
<dbReference type="GO" id="GO:0046872">
    <property type="term" value="F:metal ion binding"/>
    <property type="evidence" value="ECO:0007669"/>
    <property type="project" value="UniProtKB-KW"/>
</dbReference>
<evidence type="ECO:0000259" key="6">
    <source>
        <dbReference type="PROSITE" id="PS50249"/>
    </source>
</evidence>
<protein>
    <submittedName>
        <fullName evidence="7">DNA repair protein RadC</fullName>
    </submittedName>
</protein>
<dbReference type="AlphaFoldDB" id="A0A1J4QIM6"/>
<dbReference type="RefSeq" id="WP_071472108.1">
    <property type="nucleotide sequence ID" value="NZ_MDKE01000011.1"/>
</dbReference>
<evidence type="ECO:0000256" key="4">
    <source>
        <dbReference type="ARBA" id="ARBA00022833"/>
    </source>
</evidence>
<gene>
    <name evidence="7" type="ORF">BFR47_01180</name>
</gene>
<keyword evidence="4" id="KW-0862">Zinc</keyword>
<dbReference type="Gene3D" id="3.40.140.10">
    <property type="entry name" value="Cytidine Deaminase, domain 2"/>
    <property type="match status" value="1"/>
</dbReference>
<dbReference type="Pfam" id="PF04002">
    <property type="entry name" value="RadC"/>
    <property type="match status" value="1"/>
</dbReference>
<feature type="domain" description="MPN" evidence="6">
    <location>
        <begin position="43"/>
        <end position="165"/>
    </location>
</feature>
<dbReference type="InterPro" id="IPR001405">
    <property type="entry name" value="UPF0758"/>
</dbReference>
<dbReference type="CDD" id="cd08071">
    <property type="entry name" value="MPN_DUF2466"/>
    <property type="match status" value="1"/>
</dbReference>
<dbReference type="SUPFAM" id="SSF102712">
    <property type="entry name" value="JAB1/MPN domain"/>
    <property type="match status" value="1"/>
</dbReference>
<dbReference type="InterPro" id="IPR037518">
    <property type="entry name" value="MPN"/>
</dbReference>
<dbReference type="InterPro" id="IPR020891">
    <property type="entry name" value="UPF0758_CS"/>
</dbReference>
<dbReference type="GO" id="GO:0008237">
    <property type="term" value="F:metallopeptidase activity"/>
    <property type="evidence" value="ECO:0007669"/>
    <property type="project" value="UniProtKB-KW"/>
</dbReference>
<organism evidence="7 8">
    <name type="scientific">Oceanisphaera psychrotolerans</name>
    <dbReference type="NCBI Taxonomy" id="1414654"/>
    <lineage>
        <taxon>Bacteria</taxon>
        <taxon>Pseudomonadati</taxon>
        <taxon>Pseudomonadota</taxon>
        <taxon>Gammaproteobacteria</taxon>
        <taxon>Aeromonadales</taxon>
        <taxon>Aeromonadaceae</taxon>
        <taxon>Oceanisphaera</taxon>
    </lineage>
</organism>
<evidence type="ECO:0000256" key="2">
    <source>
        <dbReference type="ARBA" id="ARBA00022723"/>
    </source>
</evidence>
<evidence type="ECO:0000313" key="8">
    <source>
        <dbReference type="Proteomes" id="UP000243073"/>
    </source>
</evidence>
<dbReference type="PROSITE" id="PS50249">
    <property type="entry name" value="MPN"/>
    <property type="match status" value="1"/>
</dbReference>
<proteinExistence type="predicted"/>
<keyword evidence="8" id="KW-1185">Reference proteome</keyword>
<dbReference type="EMBL" id="MDKE01000011">
    <property type="protein sequence ID" value="OIN12333.1"/>
    <property type="molecule type" value="Genomic_DNA"/>
</dbReference>
<comment type="caution">
    <text evidence="7">The sequence shown here is derived from an EMBL/GenBank/DDBJ whole genome shotgun (WGS) entry which is preliminary data.</text>
</comment>
<keyword evidence="5" id="KW-0482">Metalloprotease</keyword>
<reference evidence="7 8" key="1">
    <citation type="submission" date="2016-07" db="EMBL/GenBank/DDBJ databases">
        <title>Draft Genome Sequence of Oceanisphaera psychrotolerans, isolated from coastal sediment samples.</title>
        <authorList>
            <person name="Zhuo S."/>
            <person name="Ruan Z."/>
        </authorList>
    </citation>
    <scope>NUCLEOTIDE SEQUENCE [LARGE SCALE GENOMIC DNA]</scope>
    <source>
        <strain evidence="7 8">LAM-WHM-ZC</strain>
    </source>
</reference>
<dbReference type="NCBIfam" id="TIGR00608">
    <property type="entry name" value="radc"/>
    <property type="match status" value="1"/>
</dbReference>
<evidence type="ECO:0000256" key="1">
    <source>
        <dbReference type="ARBA" id="ARBA00022670"/>
    </source>
</evidence>
<evidence type="ECO:0000256" key="3">
    <source>
        <dbReference type="ARBA" id="ARBA00022801"/>
    </source>
</evidence>
<evidence type="ECO:0000256" key="5">
    <source>
        <dbReference type="ARBA" id="ARBA00023049"/>
    </source>
</evidence>
<dbReference type="PROSITE" id="PS01302">
    <property type="entry name" value="UPF0758"/>
    <property type="match status" value="1"/>
</dbReference>
<keyword evidence="1" id="KW-0645">Protease</keyword>
<dbReference type="InterPro" id="IPR025657">
    <property type="entry name" value="RadC_JAB"/>
</dbReference>
<dbReference type="GO" id="GO:0006508">
    <property type="term" value="P:proteolysis"/>
    <property type="evidence" value="ECO:0007669"/>
    <property type="project" value="UniProtKB-KW"/>
</dbReference>
<sequence>MNQKKFIAGEQRGTYLAPELLTEADILNMAQKLARRRLAKGRVINQPELAFEYLKTLLQHYEHEVFGAVFLDNQHRILGFEELFRGTIDAASVYPREVVKRALAYNAAALILVHNHPSGDPEPSKADTSITLRLRDALNLVDIRVLDHVVVGMEGCVSLAARGLI</sequence>
<dbReference type="STRING" id="1414654.BFR47_01180"/>
<keyword evidence="3" id="KW-0378">Hydrolase</keyword>
<evidence type="ECO:0000313" key="7">
    <source>
        <dbReference type="EMBL" id="OIN12333.1"/>
    </source>
</evidence>
<name>A0A1J4QIM6_9GAMM</name>
<dbReference type="Proteomes" id="UP000243073">
    <property type="component" value="Unassembled WGS sequence"/>
</dbReference>
<dbReference type="PANTHER" id="PTHR30471:SF3">
    <property type="entry name" value="UPF0758 PROTEIN YEES-RELATED"/>
    <property type="match status" value="1"/>
</dbReference>
<dbReference type="PANTHER" id="PTHR30471">
    <property type="entry name" value="DNA REPAIR PROTEIN RADC"/>
    <property type="match status" value="1"/>
</dbReference>